<gene>
    <name evidence="1" type="ORF">U27_05661</name>
</gene>
<evidence type="ECO:0000313" key="1">
    <source>
        <dbReference type="EMBL" id="GAK58687.1"/>
    </source>
</evidence>
<name>A0A081C282_VECG1</name>
<dbReference type="AlphaFoldDB" id="A0A081C282"/>
<protein>
    <submittedName>
        <fullName evidence="1">Uncharacterized protein</fullName>
    </submittedName>
</protein>
<dbReference type="STRING" id="1499967.U27_05661"/>
<keyword evidence="2" id="KW-1185">Reference proteome</keyword>
<proteinExistence type="predicted"/>
<accession>A0A081C282</accession>
<dbReference type="EMBL" id="DF820468">
    <property type="protein sequence ID" value="GAK58687.1"/>
    <property type="molecule type" value="Genomic_DNA"/>
</dbReference>
<reference evidence="1" key="1">
    <citation type="journal article" date="2015" name="PeerJ">
        <title>First genomic representation of candidate bacterial phylum KSB3 points to enhanced environmental sensing as a trigger of wastewater bulking.</title>
        <authorList>
            <person name="Sekiguchi Y."/>
            <person name="Ohashi A."/>
            <person name="Parks D.H."/>
            <person name="Yamauchi T."/>
            <person name="Tyson G.W."/>
            <person name="Hugenholtz P."/>
        </authorList>
    </citation>
    <scope>NUCLEOTIDE SEQUENCE [LARGE SCALE GENOMIC DNA]</scope>
</reference>
<dbReference type="HOGENOM" id="CLU_2749552_0_0_0"/>
<organism evidence="1">
    <name type="scientific">Vecturithrix granuli</name>
    <dbReference type="NCBI Taxonomy" id="1499967"/>
    <lineage>
        <taxon>Bacteria</taxon>
        <taxon>Candidatus Moduliflexota</taxon>
        <taxon>Candidatus Vecturitrichia</taxon>
        <taxon>Candidatus Vecturitrichales</taxon>
        <taxon>Candidatus Vecturitrichaceae</taxon>
        <taxon>Candidatus Vecturithrix</taxon>
    </lineage>
</organism>
<dbReference type="Proteomes" id="UP000030661">
    <property type="component" value="Unassembled WGS sequence"/>
</dbReference>
<sequence length="70" mass="8187">MNIQTEHLQEHTNNAFPLVNIDDFGKYLNYTSFQEVVHQIKQLSLERIIANEPIPEYHFQSTTEEVAKIA</sequence>
<evidence type="ECO:0000313" key="2">
    <source>
        <dbReference type="Proteomes" id="UP000030661"/>
    </source>
</evidence>